<proteinExistence type="inferred from homology"/>
<organism evidence="18 19">
    <name type="scientific">Danionella cerebrum</name>
    <dbReference type="NCBI Taxonomy" id="2873325"/>
    <lineage>
        <taxon>Eukaryota</taxon>
        <taxon>Metazoa</taxon>
        <taxon>Chordata</taxon>
        <taxon>Craniata</taxon>
        <taxon>Vertebrata</taxon>
        <taxon>Euteleostomi</taxon>
        <taxon>Actinopterygii</taxon>
        <taxon>Neopterygii</taxon>
        <taxon>Teleostei</taxon>
        <taxon>Ostariophysi</taxon>
        <taxon>Cypriniformes</taxon>
        <taxon>Danionidae</taxon>
        <taxon>Danioninae</taxon>
        <taxon>Danionella</taxon>
    </lineage>
</organism>
<evidence type="ECO:0000256" key="12">
    <source>
        <dbReference type="ARBA" id="ARBA00023180"/>
    </source>
</evidence>
<keyword evidence="8 17" id="KW-1133">Transmembrane helix</keyword>
<feature type="transmembrane region" description="Helical" evidence="17">
    <location>
        <begin position="9"/>
        <end position="33"/>
    </location>
</feature>
<dbReference type="PANTHER" id="PTHR45941">
    <property type="entry name" value="ALPHA-N-ACETYLGALACTOSAMINIDE ALPHA-2,6-SIALYLTRANSFERASE 2-LIKE-RELATED"/>
    <property type="match status" value="1"/>
</dbReference>
<dbReference type="PANTHER" id="PTHR45941:SF4">
    <property type="entry name" value="ST6 N-ACETYLGALACTOSAMINIDE ALPHA-2,6-SIALYLTRANSFERASE 2"/>
    <property type="match status" value="1"/>
</dbReference>
<comment type="catalytic activity">
    <reaction evidence="13">
        <text>a beta-D-galactosyl-(1-&gt;3)-N-acetyl-alpha-D-galactosaminyl derivative + CMP-N-acetyl-beta-neuraminate = a beta-D-galactosyl-(1-&gt;3)-[N-acetyl-alpha-neuraminyl-(2-&gt;6)]-N-acetyl-alpha-D-galactosaminyl derivative + CMP + H(+)</text>
        <dbReference type="Rhea" id="RHEA:11136"/>
        <dbReference type="ChEBI" id="CHEBI:15378"/>
        <dbReference type="ChEBI" id="CHEBI:57812"/>
        <dbReference type="ChEBI" id="CHEBI:60377"/>
        <dbReference type="ChEBI" id="CHEBI:133470"/>
        <dbReference type="ChEBI" id="CHEBI:140764"/>
        <dbReference type="EC" id="2.4.3.3"/>
    </reaction>
    <physiologicalReaction direction="left-to-right" evidence="13">
        <dbReference type="Rhea" id="RHEA:11137"/>
    </physiologicalReaction>
</comment>
<dbReference type="STRING" id="623744.A0A553RFT4"/>
<dbReference type="InterPro" id="IPR038578">
    <property type="entry name" value="GT29-like_sf"/>
</dbReference>
<evidence type="ECO:0000256" key="6">
    <source>
        <dbReference type="ARBA" id="ARBA00022692"/>
    </source>
</evidence>
<name>A0A553RFT4_9TELE</name>
<protein>
    <recommendedName>
        <fullName evidence="14">alpha-N-acetylgalactosaminide alpha-2,6-sialyltransferase</fullName>
        <ecNumber evidence="14">2.4.3.3</ecNumber>
    </recommendedName>
</protein>
<keyword evidence="19" id="KW-1185">Reference proteome</keyword>
<evidence type="ECO:0000256" key="11">
    <source>
        <dbReference type="ARBA" id="ARBA00023157"/>
    </source>
</evidence>
<dbReference type="EC" id="2.4.3.3" evidence="14"/>
<keyword evidence="7" id="KW-0735">Signal-anchor</keyword>
<evidence type="ECO:0000256" key="16">
    <source>
        <dbReference type="ARBA" id="ARBA00052285"/>
    </source>
</evidence>
<evidence type="ECO:0000256" key="4">
    <source>
        <dbReference type="ARBA" id="ARBA00022676"/>
    </source>
</evidence>
<comment type="subcellular location">
    <subcellularLocation>
        <location evidence="1">Golgi apparatus membrane</location>
        <topology evidence="1">Single-pass type II membrane protein</topology>
    </subcellularLocation>
</comment>
<dbReference type="InterPro" id="IPR001675">
    <property type="entry name" value="Glyco_trans_29"/>
</dbReference>
<dbReference type="AlphaFoldDB" id="A0A553RFT4"/>
<evidence type="ECO:0000313" key="19">
    <source>
        <dbReference type="Proteomes" id="UP000316079"/>
    </source>
</evidence>
<dbReference type="InterPro" id="IPR012163">
    <property type="entry name" value="Sialyl_trans"/>
</dbReference>
<evidence type="ECO:0000256" key="2">
    <source>
        <dbReference type="ARBA" id="ARBA00004922"/>
    </source>
</evidence>
<keyword evidence="4" id="KW-0328">Glycosyltransferase</keyword>
<accession>A0A553RFT4</accession>
<keyword evidence="6 17" id="KW-0812">Transmembrane</keyword>
<evidence type="ECO:0000256" key="8">
    <source>
        <dbReference type="ARBA" id="ARBA00022989"/>
    </source>
</evidence>
<dbReference type="OrthoDB" id="10264956at2759"/>
<reference evidence="18 19" key="1">
    <citation type="journal article" date="2019" name="Sci. Data">
        <title>Hybrid genome assembly and annotation of Danionella translucida.</title>
        <authorList>
            <person name="Kadobianskyi M."/>
            <person name="Schulze L."/>
            <person name="Schuelke M."/>
            <person name="Judkewitz B."/>
        </authorList>
    </citation>
    <scope>NUCLEOTIDE SEQUENCE [LARGE SCALE GENOMIC DNA]</scope>
    <source>
        <strain evidence="18 19">Bolton</strain>
    </source>
</reference>
<comment type="caution">
    <text evidence="18">The sequence shown here is derived from an EMBL/GenBank/DDBJ whole genome shotgun (WGS) entry which is preliminary data.</text>
</comment>
<comment type="similarity">
    <text evidence="3">Belongs to the glycosyltransferase 29 family.</text>
</comment>
<dbReference type="EMBL" id="SRMA01024174">
    <property type="protein sequence ID" value="TRZ01043.1"/>
    <property type="molecule type" value="Genomic_DNA"/>
</dbReference>
<keyword evidence="11" id="KW-1015">Disulfide bond</keyword>
<evidence type="ECO:0000256" key="13">
    <source>
        <dbReference type="ARBA" id="ARBA00036348"/>
    </source>
</evidence>
<evidence type="ECO:0000313" key="18">
    <source>
        <dbReference type="EMBL" id="TRZ01043.1"/>
    </source>
</evidence>
<evidence type="ECO:0000256" key="17">
    <source>
        <dbReference type="SAM" id="Phobius"/>
    </source>
</evidence>
<reference evidence="18" key="2">
    <citation type="submission" date="2019-04" db="EMBL/GenBank/DDBJ databases">
        <authorList>
            <person name="Kadobianskyi M."/>
            <person name="Schulze L."/>
            <person name="Schuelke M."/>
            <person name="Judkewitz B."/>
        </authorList>
    </citation>
    <scope>NUCLEOTIDE SEQUENCE</scope>
    <source>
        <strain evidence="18">Bolton</strain>
        <tissue evidence="18">Whole-body</tissue>
    </source>
</reference>
<evidence type="ECO:0000256" key="10">
    <source>
        <dbReference type="ARBA" id="ARBA00023136"/>
    </source>
</evidence>
<evidence type="ECO:0000256" key="3">
    <source>
        <dbReference type="ARBA" id="ARBA00006003"/>
    </source>
</evidence>
<evidence type="ECO:0000256" key="15">
    <source>
        <dbReference type="ARBA" id="ARBA00050664"/>
    </source>
</evidence>
<sequence>MTAPLPRRLLLWFIGLVGVALLTLILVCVAIHFQESWSYVLKSDVSSVEYLHFNEIKLESIEELQNSIQLSDLQDSSALENDVKSNVINPNINVLEPVPKVEKTPDKPDFFGDQYASDDVPLQTNCPSSIRKHVSLTPFSKIFLPSIPVLQWAKHFSPEEYERLRHYLLMSSMRILNTTANRLMFDDWERRTNRSRCIRCAVVGNGGILNGSRKGKEIDEHDYVFRVNGAALKGFEKDVGSRTSFYTFSTNTMRNSMRSYAAVGYRGPPISKETRYIFLPDHDRDYILMKAASTLTAIDKGPERSKNFEELDGDEFSELKGLMQSSATKGNKFVTRSVEKTCVRRPESADRIVGPPKFFGEDVTVEKFKMYHPDFIRYLRNSCHSGDQVDAYGFMTPDYKAYSDHYYDKVRHPVKFYANHDMRMEMRLWQDLHKAGLMNLFMRS</sequence>
<evidence type="ECO:0000256" key="1">
    <source>
        <dbReference type="ARBA" id="ARBA00004323"/>
    </source>
</evidence>
<dbReference type="Gene3D" id="3.90.1480.20">
    <property type="entry name" value="Glycosyl transferase family 29"/>
    <property type="match status" value="1"/>
</dbReference>
<comment type="pathway">
    <text evidence="2">Protein modification; protein glycosylation.</text>
</comment>
<dbReference type="GO" id="GO:0001665">
    <property type="term" value="F:alpha-N-acetylgalactosaminide alpha-2,6-sialyltransferase activity"/>
    <property type="evidence" value="ECO:0007669"/>
    <property type="project" value="UniProtKB-EC"/>
</dbReference>
<keyword evidence="12" id="KW-0325">Glycoprotein</keyword>
<dbReference type="GO" id="GO:0000139">
    <property type="term" value="C:Golgi membrane"/>
    <property type="evidence" value="ECO:0007669"/>
    <property type="project" value="UniProtKB-SubCell"/>
</dbReference>
<comment type="catalytic activity">
    <reaction evidence="16">
        <text>a 3-O-[N-acetyl-alpha-D-galactosaminyl]-L-threonyl-[protein] + CMP-N-acetyl-beta-neuraminate = a 3-O-[N-acetyl-alpha-neuraminosyl-(2-&gt;6)-N-acetyl-alpha-D-galactosaminyl]-L-threonyl-[protein] + CMP + H(+)</text>
        <dbReference type="Rhea" id="RHEA:81643"/>
        <dbReference type="Rhea" id="RHEA-COMP:11689"/>
        <dbReference type="Rhea" id="RHEA-COMP:19720"/>
        <dbReference type="ChEBI" id="CHEBI:15378"/>
        <dbReference type="ChEBI" id="CHEBI:57812"/>
        <dbReference type="ChEBI" id="CHEBI:60377"/>
        <dbReference type="ChEBI" id="CHEBI:87075"/>
        <dbReference type="ChEBI" id="CHEBI:231970"/>
    </reaction>
    <physiologicalReaction direction="left-to-right" evidence="16">
        <dbReference type="Rhea" id="RHEA:81644"/>
    </physiologicalReaction>
</comment>
<dbReference type="EMBL" id="SRMA01024174">
    <property type="protein sequence ID" value="TRZ01044.1"/>
    <property type="molecule type" value="Genomic_DNA"/>
</dbReference>
<keyword evidence="5" id="KW-0808">Transferase</keyword>
<dbReference type="PIRSF" id="PIRSF005557">
    <property type="entry name" value="Sialyl_trans"/>
    <property type="match status" value="1"/>
</dbReference>
<comment type="catalytic activity">
    <reaction evidence="15">
        <text>a 3-O-[N-acetyl-alpha-neuraminyl-(2-&gt;3)-beta-D-galactosyl-(1-&gt;3)-N-acetyl-alpha-D-galactosaminyl]-L-threonyl-[protein] + CMP-N-acetyl-beta-neuraminate = a 3-O-{alpha-Neu5Ac-(2-&gt;3)-beta-D-Gal-(1-&gt;3)-[alpha-Neu5Ac-(2-&gt;6)]-alpha-D-GalNAc}-L-threonyl-[protein] + CMP + H(+)</text>
        <dbReference type="Rhea" id="RHEA:81659"/>
        <dbReference type="Rhea" id="RHEA-COMP:14417"/>
        <dbReference type="Rhea" id="RHEA-COMP:16763"/>
        <dbReference type="ChEBI" id="CHEBI:15378"/>
        <dbReference type="ChEBI" id="CHEBI:57812"/>
        <dbReference type="ChEBI" id="CHEBI:60377"/>
        <dbReference type="ChEBI" id="CHEBI:139598"/>
        <dbReference type="ChEBI" id="CHEBI:156398"/>
    </reaction>
    <physiologicalReaction direction="left-to-right" evidence="15">
        <dbReference type="Rhea" id="RHEA:81660"/>
    </physiologicalReaction>
</comment>
<dbReference type="Proteomes" id="UP000316079">
    <property type="component" value="Unassembled WGS sequence"/>
</dbReference>
<evidence type="ECO:0000256" key="14">
    <source>
        <dbReference type="ARBA" id="ARBA00039109"/>
    </source>
</evidence>
<keyword evidence="10 17" id="KW-0472">Membrane</keyword>
<keyword evidence="9" id="KW-0333">Golgi apparatus</keyword>
<evidence type="ECO:0000256" key="9">
    <source>
        <dbReference type="ARBA" id="ARBA00023034"/>
    </source>
</evidence>
<dbReference type="Pfam" id="PF00777">
    <property type="entry name" value="Glyco_transf_29"/>
    <property type="match status" value="2"/>
</dbReference>
<evidence type="ECO:0000256" key="7">
    <source>
        <dbReference type="ARBA" id="ARBA00022968"/>
    </source>
</evidence>
<evidence type="ECO:0000256" key="5">
    <source>
        <dbReference type="ARBA" id="ARBA00022679"/>
    </source>
</evidence>
<gene>
    <name evidence="18" type="ORF">DNTS_029304</name>
</gene>